<dbReference type="EMBL" id="CADEAL010000060">
    <property type="protein sequence ID" value="CAB1413603.1"/>
    <property type="molecule type" value="Genomic_DNA"/>
</dbReference>
<protein>
    <submittedName>
        <fullName evidence="2">Uncharacterized protein</fullName>
    </submittedName>
</protein>
<accession>A0A9N7TKE0</accession>
<feature type="transmembrane region" description="Helical" evidence="1">
    <location>
        <begin position="6"/>
        <end position="27"/>
    </location>
</feature>
<name>A0A9N7TKE0_PLEPL</name>
<organism evidence="2 3">
    <name type="scientific">Pleuronectes platessa</name>
    <name type="common">European plaice</name>
    <dbReference type="NCBI Taxonomy" id="8262"/>
    <lineage>
        <taxon>Eukaryota</taxon>
        <taxon>Metazoa</taxon>
        <taxon>Chordata</taxon>
        <taxon>Craniata</taxon>
        <taxon>Vertebrata</taxon>
        <taxon>Euteleostomi</taxon>
        <taxon>Actinopterygii</taxon>
        <taxon>Neopterygii</taxon>
        <taxon>Teleostei</taxon>
        <taxon>Neoteleostei</taxon>
        <taxon>Acanthomorphata</taxon>
        <taxon>Carangaria</taxon>
        <taxon>Pleuronectiformes</taxon>
        <taxon>Pleuronectoidei</taxon>
        <taxon>Pleuronectidae</taxon>
        <taxon>Pleuronectes</taxon>
    </lineage>
</organism>
<proteinExistence type="predicted"/>
<comment type="caution">
    <text evidence="2">The sequence shown here is derived from an EMBL/GenBank/DDBJ whole genome shotgun (WGS) entry which is preliminary data.</text>
</comment>
<keyword evidence="1" id="KW-1133">Transmembrane helix</keyword>
<keyword evidence="1" id="KW-0472">Membrane</keyword>
<dbReference type="AlphaFoldDB" id="A0A9N7TKE0"/>
<evidence type="ECO:0000313" key="3">
    <source>
        <dbReference type="Proteomes" id="UP001153269"/>
    </source>
</evidence>
<evidence type="ECO:0000313" key="2">
    <source>
        <dbReference type="EMBL" id="CAB1413603.1"/>
    </source>
</evidence>
<keyword evidence="3" id="KW-1185">Reference proteome</keyword>
<dbReference type="Proteomes" id="UP001153269">
    <property type="component" value="Unassembled WGS sequence"/>
</dbReference>
<reference evidence="2" key="1">
    <citation type="submission" date="2020-03" db="EMBL/GenBank/DDBJ databases">
        <authorList>
            <person name="Weist P."/>
        </authorList>
    </citation>
    <scope>NUCLEOTIDE SEQUENCE</scope>
</reference>
<evidence type="ECO:0000256" key="1">
    <source>
        <dbReference type="SAM" id="Phobius"/>
    </source>
</evidence>
<gene>
    <name evidence="2" type="ORF">PLEPLA_LOCUS1303</name>
</gene>
<sequence>MNAHVFTFVFLLIALVLIISGLTVSIYKVKAWTLKTQQESEETQALNFQPNNEDPQLLREVEEVFSPVMVIESSSCSEVSSEDCGACFMEEGWLERGELEEPEDQEPEAVGNYDHGHVHLDVRVDLGDGDLADAYREG</sequence>
<keyword evidence="1" id="KW-0812">Transmembrane</keyword>